<reference evidence="2" key="1">
    <citation type="submission" date="2020-06" db="EMBL/GenBank/DDBJ databases">
        <title>Draft genome of Bugula neritina, a colonial animal packing powerful symbionts and potential medicines.</title>
        <authorList>
            <person name="Rayko M."/>
        </authorList>
    </citation>
    <scope>NUCLEOTIDE SEQUENCE [LARGE SCALE GENOMIC DNA]</scope>
    <source>
        <strain evidence="2">Kwan_BN1</strain>
    </source>
</reference>
<accession>A0A7J7K513</accession>
<feature type="compositionally biased region" description="Basic and acidic residues" evidence="1">
    <location>
        <begin position="1"/>
        <end position="12"/>
    </location>
</feature>
<evidence type="ECO:0000313" key="3">
    <source>
        <dbReference type="Proteomes" id="UP000593567"/>
    </source>
</evidence>
<name>A0A7J7K513_BUGNE</name>
<dbReference type="EMBL" id="VXIV02001250">
    <property type="protein sequence ID" value="KAF6033732.1"/>
    <property type="molecule type" value="Genomic_DNA"/>
</dbReference>
<feature type="region of interest" description="Disordered" evidence="1">
    <location>
        <begin position="1"/>
        <end position="41"/>
    </location>
</feature>
<comment type="caution">
    <text evidence="2">The sequence shown here is derived from an EMBL/GenBank/DDBJ whole genome shotgun (WGS) entry which is preliminary data.</text>
</comment>
<evidence type="ECO:0000313" key="2">
    <source>
        <dbReference type="EMBL" id="KAF6033732.1"/>
    </source>
</evidence>
<proteinExistence type="predicted"/>
<sequence length="68" mass="7904">MADSDSCDKMLPDDSSAAQSVDMRKPSGIHRKRGADRQSPAVARLTEHSLHMQTYRYLELYKYEGWWE</sequence>
<organism evidence="2 3">
    <name type="scientific">Bugula neritina</name>
    <name type="common">Brown bryozoan</name>
    <name type="synonym">Sertularia neritina</name>
    <dbReference type="NCBI Taxonomy" id="10212"/>
    <lineage>
        <taxon>Eukaryota</taxon>
        <taxon>Metazoa</taxon>
        <taxon>Spiralia</taxon>
        <taxon>Lophotrochozoa</taxon>
        <taxon>Bryozoa</taxon>
        <taxon>Gymnolaemata</taxon>
        <taxon>Cheilostomatida</taxon>
        <taxon>Flustrina</taxon>
        <taxon>Buguloidea</taxon>
        <taxon>Bugulidae</taxon>
        <taxon>Bugula</taxon>
    </lineage>
</organism>
<evidence type="ECO:0000256" key="1">
    <source>
        <dbReference type="SAM" id="MobiDB-lite"/>
    </source>
</evidence>
<dbReference type="AlphaFoldDB" id="A0A7J7K513"/>
<dbReference type="Proteomes" id="UP000593567">
    <property type="component" value="Unassembled WGS sequence"/>
</dbReference>
<protein>
    <submittedName>
        <fullName evidence="2">Uncharacterized protein</fullName>
    </submittedName>
</protein>
<gene>
    <name evidence="2" type="ORF">EB796_007962</name>
</gene>
<keyword evidence="3" id="KW-1185">Reference proteome</keyword>